<dbReference type="AlphaFoldDB" id="A0A4C1U6R6"/>
<comment type="caution">
    <text evidence="1">The sequence shown here is derived from an EMBL/GenBank/DDBJ whole genome shotgun (WGS) entry which is preliminary data.</text>
</comment>
<evidence type="ECO:0000313" key="2">
    <source>
        <dbReference type="Proteomes" id="UP000299102"/>
    </source>
</evidence>
<dbReference type="Proteomes" id="UP000299102">
    <property type="component" value="Unassembled WGS sequence"/>
</dbReference>
<name>A0A4C1U6R6_EUMVA</name>
<proteinExistence type="predicted"/>
<keyword evidence="2" id="KW-1185">Reference proteome</keyword>
<organism evidence="1 2">
    <name type="scientific">Eumeta variegata</name>
    <name type="common">Bagworm moth</name>
    <name type="synonym">Eumeta japonica</name>
    <dbReference type="NCBI Taxonomy" id="151549"/>
    <lineage>
        <taxon>Eukaryota</taxon>
        <taxon>Metazoa</taxon>
        <taxon>Ecdysozoa</taxon>
        <taxon>Arthropoda</taxon>
        <taxon>Hexapoda</taxon>
        <taxon>Insecta</taxon>
        <taxon>Pterygota</taxon>
        <taxon>Neoptera</taxon>
        <taxon>Endopterygota</taxon>
        <taxon>Lepidoptera</taxon>
        <taxon>Glossata</taxon>
        <taxon>Ditrysia</taxon>
        <taxon>Tineoidea</taxon>
        <taxon>Psychidae</taxon>
        <taxon>Oiketicinae</taxon>
        <taxon>Eumeta</taxon>
    </lineage>
</organism>
<dbReference type="EMBL" id="BGZK01000135">
    <property type="protein sequence ID" value="GBP22009.1"/>
    <property type="molecule type" value="Genomic_DNA"/>
</dbReference>
<sequence>MTADTSKYANSTKCKTKENYPTTKRKLRKKRLGRAPSTYGCFARVPKSKLSITYSRCSISDGVMSGGWRTRGGPGRGVIRDVIKILFPHERLPVTILRSHTPKYLRVRPPPTRVRRRASARRPVSVDVVFVSI</sequence>
<reference evidence="1 2" key="1">
    <citation type="journal article" date="2019" name="Commun. Biol.">
        <title>The bagworm genome reveals a unique fibroin gene that provides high tensile strength.</title>
        <authorList>
            <person name="Kono N."/>
            <person name="Nakamura H."/>
            <person name="Ohtoshi R."/>
            <person name="Tomita M."/>
            <person name="Numata K."/>
            <person name="Arakawa K."/>
        </authorList>
    </citation>
    <scope>NUCLEOTIDE SEQUENCE [LARGE SCALE GENOMIC DNA]</scope>
</reference>
<evidence type="ECO:0000313" key="1">
    <source>
        <dbReference type="EMBL" id="GBP22009.1"/>
    </source>
</evidence>
<accession>A0A4C1U6R6</accession>
<protein>
    <submittedName>
        <fullName evidence="1">Uncharacterized protein</fullName>
    </submittedName>
</protein>
<gene>
    <name evidence="1" type="ORF">EVAR_18650_1</name>
</gene>